<evidence type="ECO:0000256" key="2">
    <source>
        <dbReference type="ARBA" id="ARBA00004988"/>
    </source>
</evidence>
<evidence type="ECO:0000256" key="5">
    <source>
        <dbReference type="ARBA" id="ARBA00011959"/>
    </source>
</evidence>
<feature type="binding site" evidence="9">
    <location>
        <position position="110"/>
    </location>
    <ligand>
        <name>D-ribulose 5-phosphate</name>
        <dbReference type="ChEBI" id="CHEBI:58121"/>
    </ligand>
</feature>
<accession>A0A371P5C1</accession>
<evidence type="ECO:0000256" key="3">
    <source>
        <dbReference type="ARBA" id="ARBA00008754"/>
    </source>
</evidence>
<dbReference type="EMBL" id="QUBR01000002">
    <property type="protein sequence ID" value="REK70740.1"/>
    <property type="molecule type" value="Genomic_DNA"/>
</dbReference>
<keyword evidence="7 10" id="KW-0413">Isomerase</keyword>
<dbReference type="InterPro" id="IPR003500">
    <property type="entry name" value="RpiB_LacA_LacB"/>
</dbReference>
<organism evidence="10 11">
    <name type="scientific">Aeromicrobium endophyticum</name>
    <dbReference type="NCBI Taxonomy" id="2292704"/>
    <lineage>
        <taxon>Bacteria</taxon>
        <taxon>Bacillati</taxon>
        <taxon>Actinomycetota</taxon>
        <taxon>Actinomycetes</taxon>
        <taxon>Propionibacteriales</taxon>
        <taxon>Nocardioidaceae</taxon>
        <taxon>Aeromicrobium</taxon>
    </lineage>
</organism>
<dbReference type="FunFam" id="3.40.1400.10:FF:000002">
    <property type="entry name" value="Ribose-5-phosphate isomerase B"/>
    <property type="match status" value="1"/>
</dbReference>
<dbReference type="NCBIfam" id="NF004051">
    <property type="entry name" value="PRK05571.1"/>
    <property type="match status" value="1"/>
</dbReference>
<dbReference type="PANTHER" id="PTHR30345">
    <property type="entry name" value="RIBOSE-5-PHOSPHATE ISOMERASE B"/>
    <property type="match status" value="1"/>
</dbReference>
<evidence type="ECO:0000313" key="10">
    <source>
        <dbReference type="EMBL" id="REK70740.1"/>
    </source>
</evidence>
<evidence type="ECO:0000256" key="7">
    <source>
        <dbReference type="ARBA" id="ARBA00023235"/>
    </source>
</evidence>
<evidence type="ECO:0000256" key="4">
    <source>
        <dbReference type="ARBA" id="ARBA00011738"/>
    </source>
</evidence>
<dbReference type="NCBIfam" id="TIGR00689">
    <property type="entry name" value="rpiB_lacA_lacB"/>
    <property type="match status" value="1"/>
</dbReference>
<reference evidence="10 11" key="1">
    <citation type="submission" date="2018-08" db="EMBL/GenBank/DDBJ databases">
        <title>Aeromicrobium sp. M2KJ-4, whole genome shotgun sequence.</title>
        <authorList>
            <person name="Tuo L."/>
        </authorList>
    </citation>
    <scope>NUCLEOTIDE SEQUENCE [LARGE SCALE GENOMIC DNA]</scope>
    <source>
        <strain evidence="10 11">M2KJ-4</strain>
    </source>
</reference>
<evidence type="ECO:0000256" key="8">
    <source>
        <dbReference type="ARBA" id="ARBA00032117"/>
    </source>
</evidence>
<feature type="binding site" evidence="9">
    <location>
        <position position="134"/>
    </location>
    <ligand>
        <name>D-ribulose 5-phosphate</name>
        <dbReference type="ChEBI" id="CHEBI:58121"/>
    </ligand>
</feature>
<dbReference type="Pfam" id="PF02502">
    <property type="entry name" value="LacAB_rpiB"/>
    <property type="match status" value="1"/>
</dbReference>
<keyword evidence="11" id="KW-1185">Reference proteome</keyword>
<evidence type="ECO:0000256" key="9">
    <source>
        <dbReference type="PIRSR" id="PIRSR005384-2"/>
    </source>
</evidence>
<feature type="binding site" evidence="9">
    <location>
        <begin position="8"/>
        <end position="9"/>
    </location>
    <ligand>
        <name>D-ribulose 5-phosphate</name>
        <dbReference type="ChEBI" id="CHEBI:58121"/>
    </ligand>
</feature>
<dbReference type="NCBIfam" id="TIGR02133">
    <property type="entry name" value="RPI_actino"/>
    <property type="match status" value="1"/>
</dbReference>
<evidence type="ECO:0000313" key="11">
    <source>
        <dbReference type="Proteomes" id="UP000265581"/>
    </source>
</evidence>
<proteinExistence type="inferred from homology"/>
<dbReference type="Proteomes" id="UP000265581">
    <property type="component" value="Unassembled WGS sequence"/>
</dbReference>
<dbReference type="PIRSF" id="PIRSF005384">
    <property type="entry name" value="RpiB_LacA_B"/>
    <property type="match status" value="1"/>
</dbReference>
<evidence type="ECO:0000256" key="6">
    <source>
        <dbReference type="ARBA" id="ARBA00014007"/>
    </source>
</evidence>
<dbReference type="EC" id="5.3.1.6" evidence="5"/>
<dbReference type="InterPro" id="IPR036569">
    <property type="entry name" value="RpiB_LacA_LacB_sf"/>
</dbReference>
<dbReference type="PANTHER" id="PTHR30345:SF0">
    <property type="entry name" value="DNA DAMAGE-REPAIR_TOLERATION PROTEIN DRT102"/>
    <property type="match status" value="1"/>
</dbReference>
<comment type="pathway">
    <text evidence="2">Carbohydrate degradation; pentose phosphate pathway; D-ribose 5-phosphate from D-ribulose 5-phosphate (non-oxidative stage): step 1/1.</text>
</comment>
<dbReference type="RefSeq" id="WP_119705325.1">
    <property type="nucleotide sequence ID" value="NZ_JBHSOI010000002.1"/>
</dbReference>
<feature type="binding site" evidence="9">
    <location>
        <position position="138"/>
    </location>
    <ligand>
        <name>D-ribulose 5-phosphate</name>
        <dbReference type="ChEBI" id="CHEBI:58121"/>
    </ligand>
</feature>
<dbReference type="Gene3D" id="3.40.1400.10">
    <property type="entry name" value="Sugar-phosphate isomerase, RpiB/LacA/LacB"/>
    <property type="match status" value="1"/>
</dbReference>
<evidence type="ECO:0000256" key="1">
    <source>
        <dbReference type="ARBA" id="ARBA00001713"/>
    </source>
</evidence>
<dbReference type="GO" id="GO:0009052">
    <property type="term" value="P:pentose-phosphate shunt, non-oxidative branch"/>
    <property type="evidence" value="ECO:0007669"/>
    <property type="project" value="TreeGrafter"/>
</dbReference>
<feature type="binding site" evidence="9">
    <location>
        <begin position="67"/>
        <end position="71"/>
    </location>
    <ligand>
        <name>D-ribulose 5-phosphate</name>
        <dbReference type="ChEBI" id="CHEBI:58121"/>
    </ligand>
</feature>
<dbReference type="InterPro" id="IPR011860">
    <property type="entry name" value="Rib-5-P_Isoase_Actino"/>
</dbReference>
<protein>
    <recommendedName>
        <fullName evidence="6">Ribose-5-phosphate isomerase B</fullName>
        <ecNumber evidence="5">5.3.1.6</ecNumber>
    </recommendedName>
    <alternativeName>
        <fullName evidence="8">Phosphoriboisomerase B</fullName>
    </alternativeName>
</protein>
<feature type="binding site" evidence="9">
    <location>
        <position position="100"/>
    </location>
    <ligand>
        <name>D-ribulose 5-phosphate</name>
        <dbReference type="ChEBI" id="CHEBI:58121"/>
    </ligand>
</feature>
<dbReference type="OrthoDB" id="1778624at2"/>
<dbReference type="SUPFAM" id="SSF89623">
    <property type="entry name" value="Ribose/Galactose isomerase RpiB/AlsB"/>
    <property type="match status" value="1"/>
</dbReference>
<dbReference type="AlphaFoldDB" id="A0A371P5C1"/>
<gene>
    <name evidence="10" type="ORF">DX116_16715</name>
</gene>
<comment type="subunit">
    <text evidence="4">Homodimer.</text>
</comment>
<name>A0A371P5C1_9ACTN</name>
<sequence length="152" mass="16263">MRIHIAADHAGFELKTHLIAWLTDHGYEPVDHGAHAYDAEDDYPPFCVAAAAAAVAEPGSLAVVIGGSGNGEQIAANKVQGARAALAWSTETASLARQHNNAQIVSIGARMHTADEAMAIVETFLTTAWSEAARHQRRIDMLLDYEKTGQFA</sequence>
<comment type="caution">
    <text evidence="10">The sequence shown here is derived from an EMBL/GenBank/DDBJ whole genome shotgun (WGS) entry which is preliminary data.</text>
</comment>
<comment type="similarity">
    <text evidence="3">Belongs to the LacAB/RpiB family.</text>
</comment>
<dbReference type="GO" id="GO:0019316">
    <property type="term" value="P:D-allose catabolic process"/>
    <property type="evidence" value="ECO:0007669"/>
    <property type="project" value="TreeGrafter"/>
</dbReference>
<comment type="catalytic activity">
    <reaction evidence="1">
        <text>aldehydo-D-ribose 5-phosphate = D-ribulose 5-phosphate</text>
        <dbReference type="Rhea" id="RHEA:14657"/>
        <dbReference type="ChEBI" id="CHEBI:58121"/>
        <dbReference type="ChEBI" id="CHEBI:58273"/>
        <dbReference type="EC" id="5.3.1.6"/>
    </reaction>
</comment>
<dbReference type="GO" id="GO:0004751">
    <property type="term" value="F:ribose-5-phosphate isomerase activity"/>
    <property type="evidence" value="ECO:0007669"/>
    <property type="project" value="UniProtKB-EC"/>
</dbReference>